<evidence type="ECO:0000313" key="4">
    <source>
        <dbReference type="Proteomes" id="UP000587527"/>
    </source>
</evidence>
<dbReference type="RefSeq" id="WP_184845989.1">
    <property type="nucleotide sequence ID" value="NZ_JACHMN010000003.1"/>
</dbReference>
<feature type="transmembrane region" description="Helical" evidence="2">
    <location>
        <begin position="74"/>
        <end position="95"/>
    </location>
</feature>
<reference evidence="3 4" key="1">
    <citation type="submission" date="2020-08" db="EMBL/GenBank/DDBJ databases">
        <title>Sequencing the genomes of 1000 actinobacteria strains.</title>
        <authorList>
            <person name="Klenk H.-P."/>
        </authorList>
    </citation>
    <scope>NUCLEOTIDE SEQUENCE [LARGE SCALE GENOMIC DNA]</scope>
    <source>
        <strain evidence="3 4">DSM 45362</strain>
    </source>
</reference>
<feature type="transmembrane region" description="Helical" evidence="2">
    <location>
        <begin position="141"/>
        <end position="160"/>
    </location>
</feature>
<evidence type="ECO:0000256" key="2">
    <source>
        <dbReference type="SAM" id="Phobius"/>
    </source>
</evidence>
<gene>
    <name evidence="3" type="ORF">F4553_007561</name>
</gene>
<feature type="transmembrane region" description="Helical" evidence="2">
    <location>
        <begin position="44"/>
        <end position="62"/>
    </location>
</feature>
<accession>A0A841BY95</accession>
<keyword evidence="2" id="KW-0472">Membrane</keyword>
<keyword evidence="2" id="KW-1133">Transmembrane helix</keyword>
<evidence type="ECO:0000313" key="3">
    <source>
        <dbReference type="EMBL" id="MBB5874127.1"/>
    </source>
</evidence>
<proteinExistence type="predicted"/>
<dbReference type="Proteomes" id="UP000587527">
    <property type="component" value="Unassembled WGS sequence"/>
</dbReference>
<dbReference type="EMBL" id="JACHMN010000003">
    <property type="protein sequence ID" value="MBB5874127.1"/>
    <property type="molecule type" value="Genomic_DNA"/>
</dbReference>
<protein>
    <submittedName>
        <fullName evidence="3">Uncharacterized protein</fullName>
    </submittedName>
</protein>
<dbReference type="AlphaFoldDB" id="A0A841BY95"/>
<keyword evidence="2" id="KW-0812">Transmembrane</keyword>
<organism evidence="3 4">
    <name type="scientific">Allocatelliglobosispora scoriae</name>
    <dbReference type="NCBI Taxonomy" id="643052"/>
    <lineage>
        <taxon>Bacteria</taxon>
        <taxon>Bacillati</taxon>
        <taxon>Actinomycetota</taxon>
        <taxon>Actinomycetes</taxon>
        <taxon>Micromonosporales</taxon>
        <taxon>Micromonosporaceae</taxon>
        <taxon>Allocatelliglobosispora</taxon>
    </lineage>
</organism>
<name>A0A841BY95_9ACTN</name>
<comment type="caution">
    <text evidence="3">The sequence shown here is derived from an EMBL/GenBank/DDBJ whole genome shotgun (WGS) entry which is preliminary data.</text>
</comment>
<evidence type="ECO:0000256" key="1">
    <source>
        <dbReference type="SAM" id="MobiDB-lite"/>
    </source>
</evidence>
<keyword evidence="4" id="KW-1185">Reference proteome</keyword>
<sequence>MTDEPAPSYRKPASGPEPVSRHERAAFDALVAQSLPTVRASAQAWRNGLTALIGLVTAGVAIQGRTTAAELSPGWRAGITVLIGAGLAAAVVGLWHALGAEAGTRAAPLTLADIHARHASVAAYQVALAKSAGQRLSRARTAVAVSIALLLTGVIATWWAPPIPSEPPAYVRVTDQHGTTCGTLLSADGGQVRLEVAGSHDPAVIALTGVTNLAVVAACP</sequence>
<feature type="region of interest" description="Disordered" evidence="1">
    <location>
        <begin position="1"/>
        <end position="20"/>
    </location>
</feature>